<dbReference type="Gene3D" id="3.40.50.20">
    <property type="match status" value="1"/>
</dbReference>
<name>A0A6I4I7A6_9SPHI</name>
<dbReference type="EMBL" id="WQLA01000003">
    <property type="protein sequence ID" value="MVN91050.1"/>
    <property type="molecule type" value="Genomic_DNA"/>
</dbReference>
<proteinExistence type="predicted"/>
<sequence length="100" mass="11222">MYTLITAASSAKAYQLKNQKAGEHVLLGDYLELPEIMLKNGSMVKLPRPESETYPHQMLALCLDHNISTLYLLNMQESNALSPALQLFEEYGITLINAHD</sequence>
<protein>
    <submittedName>
        <fullName evidence="1">Uncharacterized protein</fullName>
    </submittedName>
</protein>
<keyword evidence="2" id="KW-1185">Reference proteome</keyword>
<accession>A0A6I4I7A6</accession>
<comment type="caution">
    <text evidence="1">The sequence shown here is derived from an EMBL/GenBank/DDBJ whole genome shotgun (WGS) entry which is preliminary data.</text>
</comment>
<gene>
    <name evidence="1" type="ORF">GO816_07940</name>
</gene>
<evidence type="ECO:0000313" key="2">
    <source>
        <dbReference type="Proteomes" id="UP000434850"/>
    </source>
</evidence>
<dbReference type="OrthoDB" id="707775at2"/>
<reference evidence="1 2" key="1">
    <citation type="submission" date="2019-12" db="EMBL/GenBank/DDBJ databases">
        <title>Mucilaginibacter sp. HME9299 genome sequencing and assembly.</title>
        <authorList>
            <person name="Kang H."/>
            <person name="Kim H."/>
            <person name="Joh K."/>
        </authorList>
    </citation>
    <scope>NUCLEOTIDE SEQUENCE [LARGE SCALE GENOMIC DNA]</scope>
    <source>
        <strain evidence="1 2">HME9299</strain>
    </source>
</reference>
<dbReference type="AlphaFoldDB" id="A0A6I4I7A6"/>
<organism evidence="1 2">
    <name type="scientific">Mucilaginibacter aquatilis</name>
    <dbReference type="NCBI Taxonomy" id="1517760"/>
    <lineage>
        <taxon>Bacteria</taxon>
        <taxon>Pseudomonadati</taxon>
        <taxon>Bacteroidota</taxon>
        <taxon>Sphingobacteriia</taxon>
        <taxon>Sphingobacteriales</taxon>
        <taxon>Sphingobacteriaceae</taxon>
        <taxon>Mucilaginibacter</taxon>
    </lineage>
</organism>
<dbReference type="Proteomes" id="UP000434850">
    <property type="component" value="Unassembled WGS sequence"/>
</dbReference>
<dbReference type="RefSeq" id="WP_157540929.1">
    <property type="nucleotide sequence ID" value="NZ_WQLA01000003.1"/>
</dbReference>
<evidence type="ECO:0000313" key="1">
    <source>
        <dbReference type="EMBL" id="MVN91050.1"/>
    </source>
</evidence>